<dbReference type="InterPro" id="IPR000182">
    <property type="entry name" value="GNAT_dom"/>
</dbReference>
<dbReference type="SUPFAM" id="SSF55729">
    <property type="entry name" value="Acyl-CoA N-acyltransferases (Nat)"/>
    <property type="match status" value="1"/>
</dbReference>
<organism evidence="2 3">
    <name type="scientific">Dokdonella soli</name>
    <dbReference type="NCBI Taxonomy" id="529810"/>
    <lineage>
        <taxon>Bacteria</taxon>
        <taxon>Pseudomonadati</taxon>
        <taxon>Pseudomonadota</taxon>
        <taxon>Gammaproteobacteria</taxon>
        <taxon>Lysobacterales</taxon>
        <taxon>Rhodanobacteraceae</taxon>
        <taxon>Dokdonella</taxon>
    </lineage>
</organism>
<comment type="caution">
    <text evidence="2">The sequence shown here is derived from an EMBL/GenBank/DDBJ whole genome shotgun (WGS) entry which is preliminary data.</text>
</comment>
<dbReference type="PANTHER" id="PTHR43610">
    <property type="entry name" value="BLL6696 PROTEIN"/>
    <property type="match status" value="1"/>
</dbReference>
<evidence type="ECO:0000313" key="3">
    <source>
        <dbReference type="Proteomes" id="UP001501523"/>
    </source>
</evidence>
<evidence type="ECO:0000259" key="1">
    <source>
        <dbReference type="Pfam" id="PF13302"/>
    </source>
</evidence>
<reference evidence="3" key="1">
    <citation type="journal article" date="2019" name="Int. J. Syst. Evol. Microbiol.">
        <title>The Global Catalogue of Microorganisms (GCM) 10K type strain sequencing project: providing services to taxonomists for standard genome sequencing and annotation.</title>
        <authorList>
            <consortium name="The Broad Institute Genomics Platform"/>
            <consortium name="The Broad Institute Genome Sequencing Center for Infectious Disease"/>
            <person name="Wu L."/>
            <person name="Ma J."/>
        </authorList>
    </citation>
    <scope>NUCLEOTIDE SEQUENCE [LARGE SCALE GENOMIC DNA]</scope>
    <source>
        <strain evidence="3">JCM 15421</strain>
    </source>
</reference>
<name>A0ABP3U3C1_9GAMM</name>
<dbReference type="Gene3D" id="3.40.630.30">
    <property type="match status" value="1"/>
</dbReference>
<gene>
    <name evidence="2" type="ORF">GCM10009105_35690</name>
</gene>
<dbReference type="EMBL" id="BAAAEU010000025">
    <property type="protein sequence ID" value="GAA0723567.1"/>
    <property type="molecule type" value="Genomic_DNA"/>
</dbReference>
<protein>
    <submittedName>
        <fullName evidence="2">GNAT family protein</fullName>
    </submittedName>
</protein>
<evidence type="ECO:0000313" key="2">
    <source>
        <dbReference type="EMBL" id="GAA0723567.1"/>
    </source>
</evidence>
<sequence length="214" mass="24043">MHAAGMESEGIVLTGTHIRLDPLEHRHVDGLVAAAAADGSLYQWSPVPQGRTEATRYIDTALAWRDAGTAVPFAIIRLDDDVVIGSTRFWNMEQWSWPQGHPRHGRGAVDGCEIGYTWLTRSAIRTATNTEAKLLMLAHAFETWEALRVCFHTDSRNKRSSAALERIGGTYEGLLRAHRMAADHIPRDSMRYSIVASEWPAAKRRLHRLLKQHD</sequence>
<keyword evidence="3" id="KW-1185">Reference proteome</keyword>
<dbReference type="PANTHER" id="PTHR43610:SF1">
    <property type="entry name" value="N-ACETYLTRANSFERASE DOMAIN-CONTAINING PROTEIN"/>
    <property type="match status" value="1"/>
</dbReference>
<accession>A0ABP3U3C1</accession>
<feature type="domain" description="N-acetyltransferase" evidence="1">
    <location>
        <begin position="18"/>
        <end position="169"/>
    </location>
</feature>
<dbReference type="InterPro" id="IPR016181">
    <property type="entry name" value="Acyl_CoA_acyltransferase"/>
</dbReference>
<proteinExistence type="predicted"/>
<dbReference type="Pfam" id="PF13302">
    <property type="entry name" value="Acetyltransf_3"/>
    <property type="match status" value="1"/>
</dbReference>
<dbReference type="Proteomes" id="UP001501523">
    <property type="component" value="Unassembled WGS sequence"/>
</dbReference>